<dbReference type="AlphaFoldDB" id="A0A0K2SWG3"/>
<feature type="non-terminal residue" evidence="1">
    <location>
        <position position="1"/>
    </location>
</feature>
<evidence type="ECO:0000313" key="1">
    <source>
        <dbReference type="EMBL" id="CDW18099.1"/>
    </source>
</evidence>
<sequence>SPLLFFIYINIGIHVIIRLQISKVQNTHKSQVRGYFDENLITECRFAEKTNKTYFDDDS</sequence>
<proteinExistence type="predicted"/>
<organism evidence="1">
    <name type="scientific">Lepeophtheirus salmonis</name>
    <name type="common">Salmon louse</name>
    <name type="synonym">Caligus salmonis</name>
    <dbReference type="NCBI Taxonomy" id="72036"/>
    <lineage>
        <taxon>Eukaryota</taxon>
        <taxon>Metazoa</taxon>
        <taxon>Ecdysozoa</taxon>
        <taxon>Arthropoda</taxon>
        <taxon>Crustacea</taxon>
        <taxon>Multicrustacea</taxon>
        <taxon>Hexanauplia</taxon>
        <taxon>Copepoda</taxon>
        <taxon>Siphonostomatoida</taxon>
        <taxon>Caligidae</taxon>
        <taxon>Lepeophtheirus</taxon>
    </lineage>
</organism>
<accession>A0A0K2SWG3</accession>
<protein>
    <submittedName>
        <fullName evidence="1">Uncharacterized protein</fullName>
    </submittedName>
</protein>
<name>A0A0K2SWG3_LEPSM</name>
<dbReference type="EMBL" id="HACA01000738">
    <property type="protein sequence ID" value="CDW18099.1"/>
    <property type="molecule type" value="Transcribed_RNA"/>
</dbReference>
<reference evidence="1" key="1">
    <citation type="submission" date="2014-05" db="EMBL/GenBank/DDBJ databases">
        <authorList>
            <person name="Chronopoulou M."/>
        </authorList>
    </citation>
    <scope>NUCLEOTIDE SEQUENCE</scope>
    <source>
        <tissue evidence="1">Whole organism</tissue>
    </source>
</reference>